<feature type="transmembrane region" description="Helical" evidence="1">
    <location>
        <begin position="125"/>
        <end position="149"/>
    </location>
</feature>
<keyword evidence="1" id="KW-0472">Membrane</keyword>
<dbReference type="RefSeq" id="WP_076559214.1">
    <property type="nucleotide sequence ID" value="NZ_FTOC01000006.1"/>
</dbReference>
<feature type="transmembrane region" description="Helical" evidence="1">
    <location>
        <begin position="459"/>
        <end position="479"/>
    </location>
</feature>
<feature type="transmembrane region" description="Helical" evidence="1">
    <location>
        <begin position="192"/>
        <end position="209"/>
    </location>
</feature>
<accession>A0A1N7JIW5</accession>
<keyword evidence="1" id="KW-0812">Transmembrane</keyword>
<feature type="transmembrane region" description="Helical" evidence="1">
    <location>
        <begin position="295"/>
        <end position="314"/>
    </location>
</feature>
<proteinExistence type="predicted"/>
<feature type="transmembrane region" description="Helical" evidence="1">
    <location>
        <begin position="161"/>
        <end position="180"/>
    </location>
</feature>
<feature type="transmembrane region" description="Helical" evidence="1">
    <location>
        <begin position="82"/>
        <end position="98"/>
    </location>
</feature>
<dbReference type="AlphaFoldDB" id="A0A1N7JIW5"/>
<feature type="transmembrane region" description="Helical" evidence="1">
    <location>
        <begin position="342"/>
        <end position="366"/>
    </location>
</feature>
<keyword evidence="3" id="KW-1185">Reference proteome</keyword>
<evidence type="ECO:0000313" key="3">
    <source>
        <dbReference type="Proteomes" id="UP000187608"/>
    </source>
</evidence>
<sequence length="529" mass="57843">MFHNSGKLLFFLGKADRLRITVWLFSLTVITIAVPLAFGNLYPTQAERDVMAQTLSNPALTAMVGPVNFETYTIGTMTAHEMVLLTALVVGLMNILFVNRHTRVEEEEGLLELVRSLPTGKGANMMAVFLHILFINLLLVLLISVGLGVLGIESMGWNGSMLYGMVLGGSGIFFAGITAISAQLADNARTSFGIAFAVLMIAYLVRAVGDVSAETLSWFSPLHLSSQAEVYGANHWWTILPLFGVGILLFAVAGYMASLRDLDAGLLRSRAGKTTASSFLGTPTGLALRLQRTGIISWGIAMLLLGASYGSILGDLETFFEGNEILQQMLAGESSASFTEQFLSLLIVVIALIATIPALMSMLKLYKEEKSHRVDLLYAHPLSRFQFFASHLSIAAVQGLVMFLLAFAGLWMAGVAVMTEPFSFLTIVGAGMAYYPALLVMVGVTVLLIGFFPEKSGWVWAYLLYAFIVLYFGGLFEFPEWMEYLSPFGYVPELPNEDMTWLPLILLSMVALVMVTIGFRGYKRRDLQG</sequence>
<keyword evidence="1" id="KW-1133">Transmembrane helix</keyword>
<dbReference type="STRING" id="570947.SAMN05421687_106123"/>
<protein>
    <submittedName>
        <fullName evidence="2">ABC-2 type transport system permease protein</fullName>
    </submittedName>
</protein>
<dbReference type="EMBL" id="FTOC01000006">
    <property type="protein sequence ID" value="SIS49269.1"/>
    <property type="molecule type" value="Genomic_DNA"/>
</dbReference>
<feature type="transmembrane region" description="Helical" evidence="1">
    <location>
        <begin position="387"/>
        <end position="413"/>
    </location>
</feature>
<feature type="transmembrane region" description="Helical" evidence="1">
    <location>
        <begin position="236"/>
        <end position="258"/>
    </location>
</feature>
<evidence type="ECO:0000256" key="1">
    <source>
        <dbReference type="SAM" id="Phobius"/>
    </source>
</evidence>
<gene>
    <name evidence="2" type="ORF">SAMN05421687_106123</name>
</gene>
<name>A0A1N7JIW5_9BACI</name>
<organism evidence="2 3">
    <name type="scientific">Salimicrobium flavidum</name>
    <dbReference type="NCBI Taxonomy" id="570947"/>
    <lineage>
        <taxon>Bacteria</taxon>
        <taxon>Bacillati</taxon>
        <taxon>Bacillota</taxon>
        <taxon>Bacilli</taxon>
        <taxon>Bacillales</taxon>
        <taxon>Bacillaceae</taxon>
        <taxon>Salimicrobium</taxon>
    </lineage>
</organism>
<feature type="transmembrane region" description="Helical" evidence="1">
    <location>
        <begin position="20"/>
        <end position="42"/>
    </location>
</feature>
<dbReference type="Proteomes" id="UP000187608">
    <property type="component" value="Unassembled WGS sequence"/>
</dbReference>
<feature type="transmembrane region" description="Helical" evidence="1">
    <location>
        <begin position="499"/>
        <end position="519"/>
    </location>
</feature>
<evidence type="ECO:0000313" key="2">
    <source>
        <dbReference type="EMBL" id="SIS49269.1"/>
    </source>
</evidence>
<dbReference type="OrthoDB" id="2014935at2"/>
<reference evidence="3" key="1">
    <citation type="submission" date="2017-01" db="EMBL/GenBank/DDBJ databases">
        <authorList>
            <person name="Varghese N."/>
            <person name="Submissions S."/>
        </authorList>
    </citation>
    <scope>NUCLEOTIDE SEQUENCE [LARGE SCALE GENOMIC DNA]</scope>
    <source>
        <strain evidence="3">DSM 23127</strain>
    </source>
</reference>
<feature type="transmembrane region" description="Helical" evidence="1">
    <location>
        <begin position="433"/>
        <end position="452"/>
    </location>
</feature>